<dbReference type="Gene3D" id="3.30.10.20">
    <property type="match status" value="1"/>
</dbReference>
<evidence type="ECO:0000259" key="3">
    <source>
        <dbReference type="PROSITE" id="PS51178"/>
    </source>
</evidence>
<dbReference type="EMBL" id="VSSQ01012211">
    <property type="protein sequence ID" value="MPM48697.1"/>
    <property type="molecule type" value="Genomic_DNA"/>
</dbReference>
<dbReference type="CDD" id="cd06577">
    <property type="entry name" value="PASTA_pknB"/>
    <property type="match status" value="1"/>
</dbReference>
<reference evidence="4" key="1">
    <citation type="submission" date="2019-08" db="EMBL/GenBank/DDBJ databases">
        <authorList>
            <person name="Kucharzyk K."/>
            <person name="Murdoch R.W."/>
            <person name="Higgins S."/>
            <person name="Loffler F."/>
        </authorList>
    </citation>
    <scope>NUCLEOTIDE SEQUENCE</scope>
</reference>
<dbReference type="PROSITE" id="PS51178">
    <property type="entry name" value="PASTA"/>
    <property type="match status" value="1"/>
</dbReference>
<keyword evidence="2" id="KW-0472">Membrane</keyword>
<dbReference type="SUPFAM" id="SSF54184">
    <property type="entry name" value="Penicillin-binding protein 2x (pbp-2x), c-terminal domain"/>
    <property type="match status" value="1"/>
</dbReference>
<dbReference type="Pfam" id="PF03793">
    <property type="entry name" value="PASTA"/>
    <property type="match status" value="2"/>
</dbReference>
<name>A0A645A6L0_9ZZZZ</name>
<accession>A0A645A6L0</accession>
<sequence length="515" mass="55912">MLTVDWTIQSILEKYLDEALIETQAKNRVAGIIMDVTNGEILADSTKPDFDLNSPFELDPASLALFDSFTGTDEERAAYKTNLIYSLWKNKSLTEIYEPGSTFKIITASICVEEQLVSDTDTFYCPGYIKIPGFGQPIRCARTTGHGTINFEQALQQSCNPAFVMLSQRIGNDLFYKYYKAFGYTERTGIDLPGEAINYFFNLNTFNSVDLAVASFGQNFKVTPISHLSAISTVANGGYKVTPHVLKATLDKNGNILKSYDVDKTRQVISESTANRICSILEQGVIDGGSKNAAVVGYKIAAKTGTSVKTELKNKGKTEYTSSCVAFAPADDPKIAIIIMIDEPIGAYYGGVIAAPVVSKVLSEVLPYLGIEPKYTDSELSLIANPIDDYRGRNVNDASDELKTKKLNCKIIGDGDTVKEQIPAHGTSLMQNGIVVLYTGDAVPESTVKVPNIIGMTAANANKAIINAGLNINLVDSTMDMVDGAIAIKQSIPEKELVAPGTVISVEFRHYNGIE</sequence>
<evidence type="ECO:0000256" key="2">
    <source>
        <dbReference type="ARBA" id="ARBA00023136"/>
    </source>
</evidence>
<dbReference type="SUPFAM" id="SSF56601">
    <property type="entry name" value="beta-lactamase/transpeptidase-like"/>
    <property type="match status" value="1"/>
</dbReference>
<proteinExistence type="predicted"/>
<organism evidence="4">
    <name type="scientific">bioreactor metagenome</name>
    <dbReference type="NCBI Taxonomy" id="1076179"/>
    <lineage>
        <taxon>unclassified sequences</taxon>
        <taxon>metagenomes</taxon>
        <taxon>ecological metagenomes</taxon>
    </lineage>
</organism>
<dbReference type="GO" id="GO:0071555">
    <property type="term" value="P:cell wall organization"/>
    <property type="evidence" value="ECO:0007669"/>
    <property type="project" value="TreeGrafter"/>
</dbReference>
<dbReference type="InterPro" id="IPR005543">
    <property type="entry name" value="PASTA_dom"/>
</dbReference>
<dbReference type="Gene3D" id="3.40.710.10">
    <property type="entry name" value="DD-peptidase/beta-lactamase superfamily"/>
    <property type="match status" value="1"/>
</dbReference>
<dbReference type="CDD" id="cd06576">
    <property type="entry name" value="PASTA_Pbp2x-like_1"/>
    <property type="match status" value="1"/>
</dbReference>
<dbReference type="GO" id="GO:0005886">
    <property type="term" value="C:plasma membrane"/>
    <property type="evidence" value="ECO:0007669"/>
    <property type="project" value="TreeGrafter"/>
</dbReference>
<comment type="subcellular location">
    <subcellularLocation>
        <location evidence="1">Membrane</location>
    </subcellularLocation>
</comment>
<dbReference type="AlphaFoldDB" id="A0A645A6L0"/>
<dbReference type="InterPro" id="IPR050515">
    <property type="entry name" value="Beta-lactam/transpept"/>
</dbReference>
<dbReference type="SMART" id="SM00740">
    <property type="entry name" value="PASTA"/>
    <property type="match status" value="2"/>
</dbReference>
<dbReference type="InterPro" id="IPR012338">
    <property type="entry name" value="Beta-lactam/transpept-like"/>
</dbReference>
<dbReference type="PANTHER" id="PTHR30627:SF1">
    <property type="entry name" value="PEPTIDOGLYCAN D,D-TRANSPEPTIDASE FTSI"/>
    <property type="match status" value="1"/>
</dbReference>
<dbReference type="PANTHER" id="PTHR30627">
    <property type="entry name" value="PEPTIDOGLYCAN D,D-TRANSPEPTIDASE"/>
    <property type="match status" value="1"/>
</dbReference>
<protein>
    <submittedName>
        <fullName evidence="4">Stage V sporulation protein D</fullName>
    </submittedName>
</protein>
<dbReference type="Pfam" id="PF00905">
    <property type="entry name" value="Transpeptidase"/>
    <property type="match status" value="1"/>
</dbReference>
<dbReference type="GO" id="GO:0008658">
    <property type="term" value="F:penicillin binding"/>
    <property type="evidence" value="ECO:0007669"/>
    <property type="project" value="InterPro"/>
</dbReference>
<evidence type="ECO:0000313" key="4">
    <source>
        <dbReference type="EMBL" id="MPM48697.1"/>
    </source>
</evidence>
<feature type="domain" description="PASTA" evidence="3">
    <location>
        <begin position="385"/>
        <end position="441"/>
    </location>
</feature>
<gene>
    <name evidence="4" type="primary">spoVD_12</name>
    <name evidence="4" type="ORF">SDC9_95423</name>
</gene>
<evidence type="ECO:0000256" key="1">
    <source>
        <dbReference type="ARBA" id="ARBA00004370"/>
    </source>
</evidence>
<comment type="caution">
    <text evidence="4">The sequence shown here is derived from an EMBL/GenBank/DDBJ whole genome shotgun (WGS) entry which is preliminary data.</text>
</comment>
<dbReference type="Gene3D" id="3.30.450.330">
    <property type="match status" value="1"/>
</dbReference>
<dbReference type="InterPro" id="IPR001460">
    <property type="entry name" value="PCN-bd_Tpept"/>
</dbReference>